<evidence type="ECO:0000313" key="7">
    <source>
        <dbReference type="Proteomes" id="UP000188912"/>
    </source>
</evidence>
<dbReference type="GO" id="GO:0015833">
    <property type="term" value="P:peptide transport"/>
    <property type="evidence" value="ECO:0007669"/>
    <property type="project" value="TreeGrafter"/>
</dbReference>
<reference evidence="6 7" key="2">
    <citation type="journal article" date="2016" name="Sci. Rep.">
        <title>The genome of Rhizobiales bacteria in predatory ants reveals urease gene functions but no genes for nitrogen fixation.</title>
        <authorList>
            <person name="Neuvonen M.M."/>
            <person name="Tamarit D."/>
            <person name="Naslund K."/>
            <person name="Liebig J."/>
            <person name="Feldhaar H."/>
            <person name="Moran N.A."/>
            <person name="Guy L."/>
            <person name="Andersson S.G."/>
        </authorList>
    </citation>
    <scope>NUCLEOTIDE SEQUENCE [LARGE SCALE GENOMIC DNA]</scope>
    <source>
        <strain evidence="6 7">Hsal</strain>
    </source>
</reference>
<evidence type="ECO:0000256" key="3">
    <source>
        <dbReference type="ARBA" id="ARBA00022729"/>
    </source>
</evidence>
<evidence type="ECO:0000256" key="2">
    <source>
        <dbReference type="ARBA" id="ARBA00005695"/>
    </source>
</evidence>
<evidence type="ECO:0000256" key="1">
    <source>
        <dbReference type="ARBA" id="ARBA00004418"/>
    </source>
</evidence>
<dbReference type="Gene3D" id="3.10.105.10">
    <property type="entry name" value="Dipeptide-binding Protein, Domain 3"/>
    <property type="match status" value="1"/>
</dbReference>
<sequence length="606" mass="68355">MRFLFAVFTSLALGAGTIPPASADKIHAIAMHGSPALPPGFHHFPYADPEARKGGQATYGVIGTYNGFNPFSGIDVNSIARGLFNDSDFGNMVYETMMTRARNEPFTLYGLLAESVELDDERTGITFHLNPKARFSDGVPVTPEDVLFTYRILKEKGRYPFSTYMKRIASAEKVGTNGVRVRFTSAADREFALILAGSIPVLPRHAVKPEWFERSSFDIIPGSGAYTLDSFNAGNHIVYRRNPDYWGADLPVNRGISNFDTVKILYFRNDNARFEAFKKGMIDVFIEDNPTRWRIGYDFPAMRQGQIKKTVFHKQTPAAVKGFVFNTRRPIFADIKVREALSEVFDFEWVNRNLYGNAYSRLTGFWDGSALSSVGRPANARERALLAPFPDTVSADVMEGRYHPPKTDGSGFNRKQLETAWDKLQKAGLSRKDGKIYMRDGQLLRFEIMTRNPEEEKIALSYQHSLARLGIDITVRTVDDSQYQTRLGSYDYDMIIGRLQASSLSPGAEQYGRWSSAARDEKNTLNYAGAANPAVDAMIAALLNTRSREDFESAVRALDRVLISQHYYLPLYYLPEQWVASWAPVRHPQQTPLNGFLLPAWWRETP</sequence>
<dbReference type="PIRSF" id="PIRSF002741">
    <property type="entry name" value="MppA"/>
    <property type="match status" value="1"/>
</dbReference>
<dbReference type="InterPro" id="IPR039424">
    <property type="entry name" value="SBP_5"/>
</dbReference>
<dbReference type="Pfam" id="PF00496">
    <property type="entry name" value="SBP_bac_5"/>
    <property type="match status" value="1"/>
</dbReference>
<dbReference type="Proteomes" id="UP000188912">
    <property type="component" value="Chromosome"/>
</dbReference>
<dbReference type="EMBL" id="CP017315">
    <property type="protein sequence ID" value="AQS41381.1"/>
    <property type="molecule type" value="Genomic_DNA"/>
</dbReference>
<dbReference type="STRING" id="1902579.BHV28_06780"/>
<feature type="chain" id="PRO_5012323946" description="Solute-binding protein family 5 domain-containing protein" evidence="4">
    <location>
        <begin position="24"/>
        <end position="606"/>
    </location>
</feature>
<reference evidence="6 7" key="1">
    <citation type="journal article" date="2010" name="Science">
        <title>Genomic comparison of the ants Camponotus floridanus and Harpegnathos saltator.</title>
        <authorList>
            <person name="Bonasio R."/>
            <person name="Zhang G."/>
            <person name="Ye C."/>
            <person name="Mutti N.S."/>
            <person name="Fang X."/>
            <person name="Qin N."/>
            <person name="Donahue G."/>
            <person name="Yang P."/>
            <person name="Li Q."/>
            <person name="Li C."/>
            <person name="Zhang P."/>
            <person name="Huang Z."/>
            <person name="Berger S.L."/>
            <person name="Reinberg D."/>
            <person name="Wang J."/>
            <person name="Liebig J."/>
        </authorList>
    </citation>
    <scope>NUCLEOTIDE SEQUENCE [LARGE SCALE GENOMIC DNA]</scope>
    <source>
        <strain evidence="6 7">Hsal</strain>
    </source>
</reference>
<dbReference type="InterPro" id="IPR030678">
    <property type="entry name" value="Peptide/Ni-bd"/>
</dbReference>
<dbReference type="PANTHER" id="PTHR30290:SF64">
    <property type="entry name" value="ABC TRANSPORTER PERIPLASMIC BINDING PROTEIN"/>
    <property type="match status" value="1"/>
</dbReference>
<feature type="signal peptide" evidence="4">
    <location>
        <begin position="1"/>
        <end position="23"/>
    </location>
</feature>
<evidence type="ECO:0000313" key="6">
    <source>
        <dbReference type="EMBL" id="AQS41381.1"/>
    </source>
</evidence>
<gene>
    <name evidence="6" type="ORF">BHV28_06780</name>
</gene>
<dbReference type="AlphaFoldDB" id="A0A1U9JU36"/>
<keyword evidence="7" id="KW-1185">Reference proteome</keyword>
<dbReference type="Gene3D" id="3.40.190.10">
    <property type="entry name" value="Periplasmic binding protein-like II"/>
    <property type="match status" value="1"/>
</dbReference>
<protein>
    <recommendedName>
        <fullName evidence="5">Solute-binding protein family 5 domain-containing protein</fullName>
    </recommendedName>
</protein>
<dbReference type="GO" id="GO:1904680">
    <property type="term" value="F:peptide transmembrane transporter activity"/>
    <property type="evidence" value="ECO:0007669"/>
    <property type="project" value="TreeGrafter"/>
</dbReference>
<dbReference type="GO" id="GO:0043190">
    <property type="term" value="C:ATP-binding cassette (ABC) transporter complex"/>
    <property type="evidence" value="ECO:0007669"/>
    <property type="project" value="InterPro"/>
</dbReference>
<dbReference type="KEGG" id="thd:BHV28_06780"/>
<keyword evidence="3 4" id="KW-0732">Signal</keyword>
<comment type="similarity">
    <text evidence="2">Belongs to the bacterial solute-binding protein 5 family.</text>
</comment>
<dbReference type="PANTHER" id="PTHR30290">
    <property type="entry name" value="PERIPLASMIC BINDING COMPONENT OF ABC TRANSPORTER"/>
    <property type="match status" value="1"/>
</dbReference>
<evidence type="ECO:0000259" key="5">
    <source>
        <dbReference type="Pfam" id="PF00496"/>
    </source>
</evidence>
<organism evidence="6 7">
    <name type="scientific">Candidatus Tokpelaia hoelldobleri</name>
    <dbReference type="NCBI Taxonomy" id="1902579"/>
    <lineage>
        <taxon>Bacteria</taxon>
        <taxon>Pseudomonadati</taxon>
        <taxon>Pseudomonadota</taxon>
        <taxon>Alphaproteobacteria</taxon>
        <taxon>Hyphomicrobiales</taxon>
        <taxon>Candidatus Tokpelaia</taxon>
    </lineage>
</organism>
<name>A0A1U9JU36_9HYPH</name>
<dbReference type="InterPro" id="IPR000914">
    <property type="entry name" value="SBP_5_dom"/>
</dbReference>
<dbReference type="SUPFAM" id="SSF53850">
    <property type="entry name" value="Periplasmic binding protein-like II"/>
    <property type="match status" value="1"/>
</dbReference>
<dbReference type="GO" id="GO:0030288">
    <property type="term" value="C:outer membrane-bounded periplasmic space"/>
    <property type="evidence" value="ECO:0007669"/>
    <property type="project" value="TreeGrafter"/>
</dbReference>
<dbReference type="GO" id="GO:0042884">
    <property type="term" value="P:microcin transport"/>
    <property type="evidence" value="ECO:0007669"/>
    <property type="project" value="TreeGrafter"/>
</dbReference>
<comment type="subcellular location">
    <subcellularLocation>
        <location evidence="1">Periplasm</location>
    </subcellularLocation>
</comment>
<dbReference type="CDD" id="cd08497">
    <property type="entry name" value="MbnE-like"/>
    <property type="match status" value="1"/>
</dbReference>
<accession>A0A1U9JU36</accession>
<evidence type="ECO:0000256" key="4">
    <source>
        <dbReference type="SAM" id="SignalP"/>
    </source>
</evidence>
<proteinExistence type="inferred from homology"/>
<feature type="domain" description="Solute-binding protein family 5" evidence="5">
    <location>
        <begin position="108"/>
        <end position="515"/>
    </location>
</feature>